<dbReference type="GO" id="GO:0003676">
    <property type="term" value="F:nucleic acid binding"/>
    <property type="evidence" value="ECO:0007669"/>
    <property type="project" value="InterPro"/>
</dbReference>
<accession>A0A0L0S6E0</accession>
<dbReference type="AlphaFoldDB" id="A0A0L0S6E0"/>
<evidence type="ECO:0000313" key="3">
    <source>
        <dbReference type="Proteomes" id="UP000054350"/>
    </source>
</evidence>
<dbReference type="STRING" id="578462.A0A0L0S6E0"/>
<dbReference type="EMBL" id="GG745332">
    <property type="protein sequence ID" value="KNE58168.1"/>
    <property type="molecule type" value="Genomic_DNA"/>
</dbReference>
<evidence type="ECO:0008006" key="4">
    <source>
        <dbReference type="Google" id="ProtNLM"/>
    </source>
</evidence>
<dbReference type="Gene3D" id="3.30.70.330">
    <property type="match status" value="1"/>
</dbReference>
<sequence length="260" mass="27168">MPATGNSRGFGAEQLRALAEMPAVAIGSRPIRVGLATPKQRAMNHGGAGAGSGYYQQHQHRGAPHHAHMPVPHHQHYASPAAQAARGYHPTTHLAPNDPNNTTVFIGGLTNAVSEDEIRAVFASQGEITQQSYAQTTRYGVSRHQQPHYARQPPQQQQAQQQHQQQQQGMHPQAAQHMQPVAPYGMYAYPGTDPNAANANGAGLAAAAYGASPSMTAGDTQGVEGAGQPGAAPAGAAGAQQADGAAQGQYRGYGSGFTFW</sequence>
<feature type="compositionally biased region" description="Low complexity" evidence="1">
    <location>
        <begin position="147"/>
        <end position="175"/>
    </location>
</feature>
<dbReference type="VEuPathDB" id="FungiDB:AMAG_18380"/>
<proteinExistence type="predicted"/>
<evidence type="ECO:0000313" key="2">
    <source>
        <dbReference type="EMBL" id="KNE58168.1"/>
    </source>
</evidence>
<evidence type="ECO:0000256" key="1">
    <source>
        <dbReference type="SAM" id="MobiDB-lite"/>
    </source>
</evidence>
<reference evidence="2 3" key="1">
    <citation type="submission" date="2009-11" db="EMBL/GenBank/DDBJ databases">
        <title>Annotation of Allomyces macrogynus ATCC 38327.</title>
        <authorList>
            <consortium name="The Broad Institute Genome Sequencing Platform"/>
            <person name="Russ C."/>
            <person name="Cuomo C."/>
            <person name="Burger G."/>
            <person name="Gray M.W."/>
            <person name="Holland P.W.H."/>
            <person name="King N."/>
            <person name="Lang F.B.F."/>
            <person name="Roger A.J."/>
            <person name="Ruiz-Trillo I."/>
            <person name="Young S.K."/>
            <person name="Zeng Q."/>
            <person name="Gargeya S."/>
            <person name="Fitzgerald M."/>
            <person name="Haas B."/>
            <person name="Abouelleil A."/>
            <person name="Alvarado L."/>
            <person name="Arachchi H.M."/>
            <person name="Berlin A."/>
            <person name="Chapman S.B."/>
            <person name="Gearin G."/>
            <person name="Goldberg J."/>
            <person name="Griggs A."/>
            <person name="Gujja S."/>
            <person name="Hansen M."/>
            <person name="Heiman D."/>
            <person name="Howarth C."/>
            <person name="Larimer J."/>
            <person name="Lui A."/>
            <person name="MacDonald P.J.P."/>
            <person name="McCowen C."/>
            <person name="Montmayeur A."/>
            <person name="Murphy C."/>
            <person name="Neiman D."/>
            <person name="Pearson M."/>
            <person name="Priest M."/>
            <person name="Roberts A."/>
            <person name="Saif S."/>
            <person name="Shea T."/>
            <person name="Sisk P."/>
            <person name="Stolte C."/>
            <person name="Sykes S."/>
            <person name="Wortman J."/>
            <person name="Nusbaum C."/>
            <person name="Birren B."/>
        </authorList>
    </citation>
    <scope>NUCLEOTIDE SEQUENCE [LARGE SCALE GENOMIC DNA]</scope>
    <source>
        <strain evidence="2 3">ATCC 38327</strain>
    </source>
</reference>
<dbReference type="InterPro" id="IPR012677">
    <property type="entry name" value="Nucleotide-bd_a/b_plait_sf"/>
</dbReference>
<organism evidence="2 3">
    <name type="scientific">Allomyces macrogynus (strain ATCC 38327)</name>
    <name type="common">Allomyces javanicus var. macrogynus</name>
    <dbReference type="NCBI Taxonomy" id="578462"/>
    <lineage>
        <taxon>Eukaryota</taxon>
        <taxon>Fungi</taxon>
        <taxon>Fungi incertae sedis</taxon>
        <taxon>Blastocladiomycota</taxon>
        <taxon>Blastocladiomycetes</taxon>
        <taxon>Blastocladiales</taxon>
        <taxon>Blastocladiaceae</taxon>
        <taxon>Allomyces</taxon>
    </lineage>
</organism>
<gene>
    <name evidence="2" type="ORF">AMAG_18380</name>
</gene>
<dbReference type="InterPro" id="IPR035979">
    <property type="entry name" value="RBD_domain_sf"/>
</dbReference>
<dbReference type="SUPFAM" id="SSF54928">
    <property type="entry name" value="RNA-binding domain, RBD"/>
    <property type="match status" value="1"/>
</dbReference>
<dbReference type="Proteomes" id="UP000054350">
    <property type="component" value="Unassembled WGS sequence"/>
</dbReference>
<feature type="region of interest" description="Disordered" evidence="1">
    <location>
        <begin position="218"/>
        <end position="240"/>
    </location>
</feature>
<feature type="region of interest" description="Disordered" evidence="1">
    <location>
        <begin position="137"/>
        <end position="175"/>
    </location>
</feature>
<reference evidence="3" key="2">
    <citation type="submission" date="2009-11" db="EMBL/GenBank/DDBJ databases">
        <title>The Genome Sequence of Allomyces macrogynus strain ATCC 38327.</title>
        <authorList>
            <consortium name="The Broad Institute Genome Sequencing Platform"/>
            <person name="Russ C."/>
            <person name="Cuomo C."/>
            <person name="Shea T."/>
            <person name="Young S.K."/>
            <person name="Zeng Q."/>
            <person name="Koehrsen M."/>
            <person name="Haas B."/>
            <person name="Borodovsky M."/>
            <person name="Guigo R."/>
            <person name="Alvarado L."/>
            <person name="Berlin A."/>
            <person name="Borenstein D."/>
            <person name="Chen Z."/>
            <person name="Engels R."/>
            <person name="Freedman E."/>
            <person name="Gellesch M."/>
            <person name="Goldberg J."/>
            <person name="Griggs A."/>
            <person name="Gujja S."/>
            <person name="Heiman D."/>
            <person name="Hepburn T."/>
            <person name="Howarth C."/>
            <person name="Jen D."/>
            <person name="Larson L."/>
            <person name="Lewis B."/>
            <person name="Mehta T."/>
            <person name="Park D."/>
            <person name="Pearson M."/>
            <person name="Roberts A."/>
            <person name="Saif S."/>
            <person name="Shenoy N."/>
            <person name="Sisk P."/>
            <person name="Stolte C."/>
            <person name="Sykes S."/>
            <person name="Walk T."/>
            <person name="White J."/>
            <person name="Yandava C."/>
            <person name="Burger G."/>
            <person name="Gray M.W."/>
            <person name="Holland P.W.H."/>
            <person name="King N."/>
            <person name="Lang F.B.F."/>
            <person name="Roger A.J."/>
            <person name="Ruiz-Trillo I."/>
            <person name="Lander E."/>
            <person name="Nusbaum C."/>
        </authorList>
    </citation>
    <scope>NUCLEOTIDE SEQUENCE [LARGE SCALE GENOMIC DNA]</scope>
    <source>
        <strain evidence="3">ATCC 38327</strain>
    </source>
</reference>
<protein>
    <recommendedName>
        <fullName evidence="4">RRM domain-containing protein</fullName>
    </recommendedName>
</protein>
<dbReference type="OrthoDB" id="446113at2759"/>
<keyword evidence="3" id="KW-1185">Reference proteome</keyword>
<name>A0A0L0S6E0_ALLM3</name>
<dbReference type="eggNOG" id="KOG0118">
    <property type="taxonomic scope" value="Eukaryota"/>
</dbReference>
<feature type="compositionally biased region" description="Low complexity" evidence="1">
    <location>
        <begin position="229"/>
        <end position="240"/>
    </location>
</feature>